<dbReference type="Gene3D" id="1.10.260.40">
    <property type="entry name" value="lambda repressor-like DNA-binding domains"/>
    <property type="match status" value="1"/>
</dbReference>
<comment type="caution">
    <text evidence="2">The sequence shown here is derived from an EMBL/GenBank/DDBJ whole genome shotgun (WGS) entry which is preliminary data.</text>
</comment>
<dbReference type="InterPro" id="IPR041413">
    <property type="entry name" value="MLTR_LBD"/>
</dbReference>
<dbReference type="Pfam" id="PF17765">
    <property type="entry name" value="MLTR_LBD"/>
    <property type="match status" value="1"/>
</dbReference>
<dbReference type="SMART" id="SM00530">
    <property type="entry name" value="HTH_XRE"/>
    <property type="match status" value="1"/>
</dbReference>
<evidence type="ECO:0000259" key="1">
    <source>
        <dbReference type="SMART" id="SM00530"/>
    </source>
</evidence>
<dbReference type="InterPro" id="IPR010982">
    <property type="entry name" value="Lambda_DNA-bd_dom_sf"/>
</dbReference>
<proteinExistence type="predicted"/>
<protein>
    <submittedName>
        <fullName evidence="2">Helix-turn-helix protein</fullName>
    </submittedName>
</protein>
<evidence type="ECO:0000313" key="2">
    <source>
        <dbReference type="EMBL" id="PSK91746.1"/>
    </source>
</evidence>
<reference evidence="2 3" key="1">
    <citation type="submission" date="2018-03" db="EMBL/GenBank/DDBJ databases">
        <title>Genomic Encyclopedia of Archaeal and Bacterial Type Strains, Phase II (KMG-II): from individual species to whole genera.</title>
        <authorList>
            <person name="Goeker M."/>
        </authorList>
    </citation>
    <scope>NUCLEOTIDE SEQUENCE [LARGE SCALE GENOMIC DNA]</scope>
    <source>
        <strain evidence="2 3">DSM 45312</strain>
    </source>
</reference>
<dbReference type="PANTHER" id="PTHR35010">
    <property type="entry name" value="BLL4672 PROTEIN-RELATED"/>
    <property type="match status" value="1"/>
</dbReference>
<evidence type="ECO:0000313" key="3">
    <source>
        <dbReference type="Proteomes" id="UP000240542"/>
    </source>
</evidence>
<dbReference type="CDD" id="cd00093">
    <property type="entry name" value="HTH_XRE"/>
    <property type="match status" value="1"/>
</dbReference>
<feature type="domain" description="HTH cro/C1-type" evidence="1">
    <location>
        <begin position="22"/>
        <end position="94"/>
    </location>
</feature>
<keyword evidence="3" id="KW-1185">Reference proteome</keyword>
<gene>
    <name evidence="2" type="ORF">CLV63_11927</name>
</gene>
<dbReference type="Pfam" id="PF13560">
    <property type="entry name" value="HTH_31"/>
    <property type="match status" value="1"/>
</dbReference>
<dbReference type="EMBL" id="PYGA01000019">
    <property type="protein sequence ID" value="PSK91746.1"/>
    <property type="molecule type" value="Genomic_DNA"/>
</dbReference>
<dbReference type="Gene3D" id="3.30.450.180">
    <property type="match status" value="1"/>
</dbReference>
<dbReference type="SUPFAM" id="SSF47413">
    <property type="entry name" value="lambda repressor-like DNA-binding domains"/>
    <property type="match status" value="1"/>
</dbReference>
<dbReference type="PANTHER" id="PTHR35010:SF3">
    <property type="entry name" value="BLL4873 PROTEIN"/>
    <property type="match status" value="1"/>
</dbReference>
<dbReference type="AlphaFoldDB" id="A0A2P8D3H9"/>
<sequence length="287" mass="32025">MALMTSESRAVARRRREQLRDFLRTRRARLTPEDVGMPAGGRRRTPGLRREEVAALAGVGVSWYTWLEQGRDINVSVEVLDAISGTLRLSDAERAHMYVLAGLNPPRSGAVRDATVTPELRHLLDAWAPRPALLRDPYWNLIATNDAAQAVFGFDDSDHNCLITFFTNARYRAMHIHWASVAPEVVAAFRADAAHAPDDPGFDQVVEYLSAVSSDFAEMWARHDVGAHTQAVKAVRHPEVGDLVFDKTTLSVADRPDWHLELHNPRPETGTGDRLERLLSVRLADPT</sequence>
<dbReference type="InterPro" id="IPR001387">
    <property type="entry name" value="Cro/C1-type_HTH"/>
</dbReference>
<accession>A0A2P8D3H9</accession>
<name>A0A2P8D3H9_9ACTN</name>
<dbReference type="GO" id="GO:0003677">
    <property type="term" value="F:DNA binding"/>
    <property type="evidence" value="ECO:0007669"/>
    <property type="project" value="InterPro"/>
</dbReference>
<dbReference type="Proteomes" id="UP000240542">
    <property type="component" value="Unassembled WGS sequence"/>
</dbReference>
<organism evidence="2 3">
    <name type="scientific">Murinocardiopsis flavida</name>
    <dbReference type="NCBI Taxonomy" id="645275"/>
    <lineage>
        <taxon>Bacteria</taxon>
        <taxon>Bacillati</taxon>
        <taxon>Actinomycetota</taxon>
        <taxon>Actinomycetes</taxon>
        <taxon>Streptosporangiales</taxon>
        <taxon>Nocardiopsidaceae</taxon>
        <taxon>Murinocardiopsis</taxon>
    </lineage>
</organism>